<organism evidence="5 6">
    <name type="scientific">Roseateles oligotrophus</name>
    <dbReference type="NCBI Taxonomy" id="1769250"/>
    <lineage>
        <taxon>Bacteria</taxon>
        <taxon>Pseudomonadati</taxon>
        <taxon>Pseudomonadota</taxon>
        <taxon>Betaproteobacteria</taxon>
        <taxon>Burkholderiales</taxon>
        <taxon>Sphaerotilaceae</taxon>
        <taxon>Roseateles</taxon>
    </lineage>
</organism>
<dbReference type="PANTHER" id="PTHR43630:SF1">
    <property type="entry name" value="POLY-BETA-1,6-N-ACETYL-D-GLUCOSAMINE SYNTHASE"/>
    <property type="match status" value="1"/>
</dbReference>
<sequence length="391" mass="42237">MDALQCIGGLASALTIPGSLYLSALSLAAAWPANGAAGKSKRQPLKIVVLVPAHNESSGLLRTLQSLRADLSGDSGSQASTRIVVVADNCDDDTAALARDFGVTVLERFDAAQRGKGHALQYAFERIQNADWFIIIDADTDVEPGFLQAMRAHMGAEVDALQCRYGVRDPLSSQRASLGDVALGAWNVLRPRGRSALGLSAGILGNGFALSRRTLQHLPYSARSIVEDVEYHQMMVQAGLRVHWVDDAQVRGDMPEGRAQAAQQRARWEGGRLRLLREHAGPLMGALLRGQWRALDPLMDLCLLPLAWHLALLLLGLGLAGSLLQAVAVAGLVTLSLHVGLALLLIRAGRAHLRALLTVPGYLLWKLSLLASIWRNARPNAKWVRSARRQN</sequence>
<comment type="caution">
    <text evidence="5">The sequence shown here is derived from an EMBL/GenBank/DDBJ whole genome shotgun (WGS) entry which is preliminary data.</text>
</comment>
<dbReference type="SUPFAM" id="SSF53448">
    <property type="entry name" value="Nucleotide-diphospho-sugar transferases"/>
    <property type="match status" value="1"/>
</dbReference>
<reference evidence="5 6" key="1">
    <citation type="submission" date="2021-11" db="EMBL/GenBank/DDBJ databases">
        <authorList>
            <person name="Liang Q."/>
            <person name="Mou H."/>
            <person name="Liu Z."/>
        </authorList>
    </citation>
    <scope>NUCLEOTIDE SEQUENCE [LARGE SCALE GENOMIC DNA]</scope>
    <source>
        <strain evidence="5 6">CHU3</strain>
    </source>
</reference>
<keyword evidence="2" id="KW-0328">Glycosyltransferase</keyword>
<dbReference type="CDD" id="cd06438">
    <property type="entry name" value="EpsO_like"/>
    <property type="match status" value="1"/>
</dbReference>
<keyword evidence="4" id="KW-0472">Membrane</keyword>
<name>A0ABT2YFN8_9BURK</name>
<gene>
    <name evidence="5" type="ORF">LNV07_12325</name>
</gene>
<keyword evidence="3" id="KW-0808">Transferase</keyword>
<evidence type="ECO:0000256" key="3">
    <source>
        <dbReference type="ARBA" id="ARBA00022679"/>
    </source>
</evidence>
<evidence type="ECO:0000256" key="4">
    <source>
        <dbReference type="SAM" id="Phobius"/>
    </source>
</evidence>
<dbReference type="Proteomes" id="UP001209701">
    <property type="component" value="Unassembled WGS sequence"/>
</dbReference>
<feature type="transmembrane region" description="Helical" evidence="4">
    <location>
        <begin position="20"/>
        <end position="37"/>
    </location>
</feature>
<dbReference type="RefSeq" id="WP_263571463.1">
    <property type="nucleotide sequence ID" value="NZ_JAJIRN010000005.1"/>
</dbReference>
<proteinExistence type="inferred from homology"/>
<dbReference type="PANTHER" id="PTHR43630">
    <property type="entry name" value="POLY-BETA-1,6-N-ACETYL-D-GLUCOSAMINE SYNTHASE"/>
    <property type="match status" value="1"/>
</dbReference>
<protein>
    <submittedName>
        <fullName evidence="5">Glycosyltransferase family 2 protein</fullName>
    </submittedName>
</protein>
<evidence type="ECO:0000256" key="2">
    <source>
        <dbReference type="ARBA" id="ARBA00022676"/>
    </source>
</evidence>
<accession>A0ABT2YFN8</accession>
<evidence type="ECO:0000256" key="1">
    <source>
        <dbReference type="ARBA" id="ARBA00006739"/>
    </source>
</evidence>
<keyword evidence="6" id="KW-1185">Reference proteome</keyword>
<feature type="transmembrane region" description="Helical" evidence="4">
    <location>
        <begin position="298"/>
        <end position="320"/>
    </location>
</feature>
<keyword evidence="4" id="KW-1133">Transmembrane helix</keyword>
<feature type="transmembrane region" description="Helical" evidence="4">
    <location>
        <begin position="326"/>
        <end position="346"/>
    </location>
</feature>
<dbReference type="InterPro" id="IPR029044">
    <property type="entry name" value="Nucleotide-diphossugar_trans"/>
</dbReference>
<dbReference type="EMBL" id="JAJIRN010000005">
    <property type="protein sequence ID" value="MCV2368868.1"/>
    <property type="molecule type" value="Genomic_DNA"/>
</dbReference>
<evidence type="ECO:0000313" key="6">
    <source>
        <dbReference type="Proteomes" id="UP001209701"/>
    </source>
</evidence>
<dbReference type="Pfam" id="PF13641">
    <property type="entry name" value="Glyco_tranf_2_3"/>
    <property type="match status" value="1"/>
</dbReference>
<keyword evidence="4" id="KW-0812">Transmembrane</keyword>
<comment type="similarity">
    <text evidence="1">Belongs to the glycosyltransferase 2 family.</text>
</comment>
<dbReference type="Gene3D" id="3.90.550.10">
    <property type="entry name" value="Spore Coat Polysaccharide Biosynthesis Protein SpsA, Chain A"/>
    <property type="match status" value="1"/>
</dbReference>
<evidence type="ECO:0000313" key="5">
    <source>
        <dbReference type="EMBL" id="MCV2368868.1"/>
    </source>
</evidence>